<keyword evidence="3" id="KW-1185">Reference proteome</keyword>
<feature type="non-terminal residue" evidence="2">
    <location>
        <position position="104"/>
    </location>
</feature>
<evidence type="ECO:0000313" key="3">
    <source>
        <dbReference type="Proteomes" id="UP001230188"/>
    </source>
</evidence>
<name>A0AAD7UMG9_9STRA</name>
<accession>A0AAD7UMG9</accession>
<feature type="domain" description="Alpha galactosidase C-terminal" evidence="1">
    <location>
        <begin position="45"/>
        <end position="101"/>
    </location>
</feature>
<dbReference type="InterPro" id="IPR013780">
    <property type="entry name" value="Glyco_hydro_b"/>
</dbReference>
<organism evidence="2 3">
    <name type="scientific">Chrysophaeum taylorii</name>
    <dbReference type="NCBI Taxonomy" id="2483200"/>
    <lineage>
        <taxon>Eukaryota</taxon>
        <taxon>Sar</taxon>
        <taxon>Stramenopiles</taxon>
        <taxon>Ochrophyta</taxon>
        <taxon>Pelagophyceae</taxon>
        <taxon>Pelagomonadales</taxon>
        <taxon>Pelagomonadaceae</taxon>
        <taxon>Chrysophaeum</taxon>
    </lineage>
</organism>
<proteinExistence type="predicted"/>
<dbReference type="Proteomes" id="UP001230188">
    <property type="component" value="Unassembled WGS sequence"/>
</dbReference>
<evidence type="ECO:0000259" key="1">
    <source>
        <dbReference type="Pfam" id="PF17801"/>
    </source>
</evidence>
<gene>
    <name evidence="2" type="ORF">CTAYLR_008948</name>
</gene>
<dbReference type="Gene3D" id="2.60.40.1180">
    <property type="entry name" value="Golgi alpha-mannosidase II"/>
    <property type="match status" value="1"/>
</dbReference>
<comment type="caution">
    <text evidence="2">The sequence shown here is derived from an EMBL/GenBank/DDBJ whole genome shotgun (WGS) entry which is preliminary data.</text>
</comment>
<dbReference type="Pfam" id="PF17801">
    <property type="entry name" value="Melibiase_C"/>
    <property type="match status" value="1"/>
</dbReference>
<dbReference type="AlphaFoldDB" id="A0AAD7UMG9"/>
<protein>
    <recommendedName>
        <fullName evidence="1">Alpha galactosidase C-terminal domain-containing protein</fullName>
    </recommendedName>
</protein>
<evidence type="ECO:0000313" key="2">
    <source>
        <dbReference type="EMBL" id="KAJ8612697.1"/>
    </source>
</evidence>
<sequence>MDTYWDLIANPEIISVNQAWHGHSGSMFLRSAGSVLLSDSYLVPKWQYLYKPLSDDATAVLVLNSDTTSRFFTLSFRQIPNLPCGDDDDDDECVVRDLFAARIS</sequence>
<reference evidence="2" key="1">
    <citation type="submission" date="2023-01" db="EMBL/GenBank/DDBJ databases">
        <title>Metagenome sequencing of chrysophaentin producing Chrysophaeum taylorii.</title>
        <authorList>
            <person name="Davison J."/>
            <person name="Bewley C."/>
        </authorList>
    </citation>
    <scope>NUCLEOTIDE SEQUENCE</scope>
    <source>
        <strain evidence="2">NIES-1699</strain>
    </source>
</reference>
<dbReference type="EMBL" id="JAQMWT010000043">
    <property type="protein sequence ID" value="KAJ8612697.1"/>
    <property type="molecule type" value="Genomic_DNA"/>
</dbReference>
<dbReference type="InterPro" id="IPR041233">
    <property type="entry name" value="Melibiase_C"/>
</dbReference>